<keyword evidence="3" id="KW-1185">Reference proteome</keyword>
<organism evidence="2 3">
    <name type="scientific">Trichonephila inaurata madagascariensis</name>
    <dbReference type="NCBI Taxonomy" id="2747483"/>
    <lineage>
        <taxon>Eukaryota</taxon>
        <taxon>Metazoa</taxon>
        <taxon>Ecdysozoa</taxon>
        <taxon>Arthropoda</taxon>
        <taxon>Chelicerata</taxon>
        <taxon>Arachnida</taxon>
        <taxon>Araneae</taxon>
        <taxon>Araneomorphae</taxon>
        <taxon>Entelegynae</taxon>
        <taxon>Araneoidea</taxon>
        <taxon>Nephilidae</taxon>
        <taxon>Trichonephila</taxon>
        <taxon>Trichonephila inaurata</taxon>
    </lineage>
</organism>
<feature type="region of interest" description="Disordered" evidence="1">
    <location>
        <begin position="79"/>
        <end position="104"/>
    </location>
</feature>
<accession>A0A8X6YAF9</accession>
<dbReference type="EMBL" id="BMAV01016484">
    <property type="protein sequence ID" value="GFY67275.1"/>
    <property type="molecule type" value="Genomic_DNA"/>
</dbReference>
<comment type="caution">
    <text evidence="2">The sequence shown here is derived from an EMBL/GenBank/DDBJ whole genome shotgun (WGS) entry which is preliminary data.</text>
</comment>
<dbReference type="AlphaFoldDB" id="A0A8X6YAF9"/>
<feature type="region of interest" description="Disordered" evidence="1">
    <location>
        <begin position="14"/>
        <end position="63"/>
    </location>
</feature>
<name>A0A8X6YAF9_9ARAC</name>
<sequence length="130" mass="14926">MSCGRIRLLFPRDNLDEGWRGQRPRPPDVALSERPPRDGSDRREEEGEREMLRVDKEGQERSDRRHIMLCVCADSQLRPKDRSPPHIPLRRWRTTKSADLGGSGVTRGAGYGNATDNGFNERWHFCLIAS</sequence>
<protein>
    <submittedName>
        <fullName evidence="2">Uncharacterized protein</fullName>
    </submittedName>
</protein>
<evidence type="ECO:0000256" key="1">
    <source>
        <dbReference type="SAM" id="MobiDB-lite"/>
    </source>
</evidence>
<feature type="compositionally biased region" description="Basic and acidic residues" evidence="1">
    <location>
        <begin position="34"/>
        <end position="63"/>
    </location>
</feature>
<gene>
    <name evidence="2" type="ORF">TNIN_103861</name>
</gene>
<dbReference type="OrthoDB" id="6406769at2759"/>
<evidence type="ECO:0000313" key="2">
    <source>
        <dbReference type="EMBL" id="GFY67275.1"/>
    </source>
</evidence>
<reference evidence="2" key="1">
    <citation type="submission" date="2020-08" db="EMBL/GenBank/DDBJ databases">
        <title>Multicomponent nature underlies the extraordinary mechanical properties of spider dragline silk.</title>
        <authorList>
            <person name="Kono N."/>
            <person name="Nakamura H."/>
            <person name="Mori M."/>
            <person name="Yoshida Y."/>
            <person name="Ohtoshi R."/>
            <person name="Malay A.D."/>
            <person name="Moran D.A.P."/>
            <person name="Tomita M."/>
            <person name="Numata K."/>
            <person name="Arakawa K."/>
        </authorList>
    </citation>
    <scope>NUCLEOTIDE SEQUENCE</scope>
</reference>
<proteinExistence type="predicted"/>
<dbReference type="Proteomes" id="UP000886998">
    <property type="component" value="Unassembled WGS sequence"/>
</dbReference>
<evidence type="ECO:0000313" key="3">
    <source>
        <dbReference type="Proteomes" id="UP000886998"/>
    </source>
</evidence>